<dbReference type="PANTHER" id="PTHR10635:SF0">
    <property type="entry name" value="COATOMER SUBUNIT BETA"/>
    <property type="match status" value="1"/>
</dbReference>
<keyword evidence="2" id="KW-1185">Reference proteome</keyword>
<dbReference type="GO" id="GO:0006886">
    <property type="term" value="P:intracellular protein transport"/>
    <property type="evidence" value="ECO:0007669"/>
    <property type="project" value="InterPro"/>
</dbReference>
<reference evidence="1 2" key="1">
    <citation type="journal article" date="2018" name="Front. Plant Sci.">
        <title>Red Clover (Trifolium pratense) and Zigzag Clover (T. medium) - A Picture of Genomic Similarities and Differences.</title>
        <authorList>
            <person name="Dluhosova J."/>
            <person name="Istvanek J."/>
            <person name="Nedelnik J."/>
            <person name="Repkova J."/>
        </authorList>
    </citation>
    <scope>NUCLEOTIDE SEQUENCE [LARGE SCALE GENOMIC DNA]</scope>
    <source>
        <strain evidence="2">cv. 10/8</strain>
        <tissue evidence="1">Leaf</tissue>
    </source>
</reference>
<dbReference type="PANTHER" id="PTHR10635">
    <property type="entry name" value="COATOMER SUBUNIT BETA"/>
    <property type="match status" value="1"/>
</dbReference>
<dbReference type="EMBL" id="LXQA010106930">
    <property type="protein sequence ID" value="MCI17764.1"/>
    <property type="molecule type" value="Genomic_DNA"/>
</dbReference>
<comment type="caution">
    <text evidence="1">The sequence shown here is derived from an EMBL/GenBank/DDBJ whole genome shotgun (WGS) entry which is preliminary data.</text>
</comment>
<feature type="non-terminal residue" evidence="1">
    <location>
        <position position="196"/>
    </location>
</feature>
<name>A0A392Q0Z9_9FABA</name>
<dbReference type="Proteomes" id="UP000265520">
    <property type="component" value="Unassembled WGS sequence"/>
</dbReference>
<dbReference type="AlphaFoldDB" id="A0A392Q0Z9"/>
<evidence type="ECO:0000313" key="2">
    <source>
        <dbReference type="Proteomes" id="UP000265520"/>
    </source>
</evidence>
<dbReference type="GO" id="GO:0006891">
    <property type="term" value="P:intra-Golgi vesicle-mediated transport"/>
    <property type="evidence" value="ECO:0007669"/>
    <property type="project" value="TreeGrafter"/>
</dbReference>
<organism evidence="1 2">
    <name type="scientific">Trifolium medium</name>
    <dbReference type="NCBI Taxonomy" id="97028"/>
    <lineage>
        <taxon>Eukaryota</taxon>
        <taxon>Viridiplantae</taxon>
        <taxon>Streptophyta</taxon>
        <taxon>Embryophyta</taxon>
        <taxon>Tracheophyta</taxon>
        <taxon>Spermatophyta</taxon>
        <taxon>Magnoliopsida</taxon>
        <taxon>eudicotyledons</taxon>
        <taxon>Gunneridae</taxon>
        <taxon>Pentapetalae</taxon>
        <taxon>rosids</taxon>
        <taxon>fabids</taxon>
        <taxon>Fabales</taxon>
        <taxon>Fabaceae</taxon>
        <taxon>Papilionoideae</taxon>
        <taxon>50 kb inversion clade</taxon>
        <taxon>NPAAA clade</taxon>
        <taxon>Hologalegina</taxon>
        <taxon>IRL clade</taxon>
        <taxon>Trifolieae</taxon>
        <taxon>Trifolium</taxon>
    </lineage>
</organism>
<dbReference type="InterPro" id="IPR016460">
    <property type="entry name" value="COPB1"/>
</dbReference>
<feature type="non-terminal residue" evidence="1">
    <location>
        <position position="1"/>
    </location>
</feature>
<accession>A0A392Q0Z9</accession>
<proteinExistence type="predicted"/>
<evidence type="ECO:0000313" key="1">
    <source>
        <dbReference type="EMBL" id="MCI17764.1"/>
    </source>
</evidence>
<protein>
    <submittedName>
        <fullName evidence="1">Coatomer subunit beta-1-like</fullName>
    </submittedName>
</protein>
<dbReference type="GO" id="GO:0006888">
    <property type="term" value="P:endoplasmic reticulum to Golgi vesicle-mediated transport"/>
    <property type="evidence" value="ECO:0007669"/>
    <property type="project" value="TreeGrafter"/>
</dbReference>
<dbReference type="GO" id="GO:0030126">
    <property type="term" value="C:COPI vesicle coat"/>
    <property type="evidence" value="ECO:0007669"/>
    <property type="project" value="TreeGrafter"/>
</dbReference>
<sequence>EDGEGQETSKAVQQVNSTTVSSRRPAILADGTYATQSAALETAMSPPTLVQGSLSSIGNLRSLILSGDFFLGAVVACTLTKLILRLEEVQTSKAEVNKATSQSLLIMVSMLQLGQSSVLPHPIDNDSHDRIVLCIRLLCNTGDEIRKIWLESCRQSFVKMLADKQRRETEEIKAKAQISNAQPDDLIDFYHLKSRK</sequence>